<dbReference type="Gramene" id="KXG35739">
    <property type="protein sequence ID" value="KXG35739"/>
    <property type="gene ID" value="SORBI_3002G220700"/>
</dbReference>
<evidence type="ECO:0000256" key="1">
    <source>
        <dbReference type="SAM" id="MobiDB-lite"/>
    </source>
</evidence>
<sequence>MEREVQLMEGRPLHMMGMGMAAAGTTTTSCFDDYSSSSSSSGASAGDCFVLGWEQLTAPAPFGCFGLLAADVHDLFPLFAAGMEPPALPAPPPSSAYDVAAAAIPGDLDDLLLNFWDASCHDGDVGEPLKAQQQQQQASAFNSSCVTHEQADYCTPTTDSFVHYDDDGDDPLSSIFSAGPAPALAAERAVFHQQLPAAEAAEEPLPSSSSSNCRGDPPAAGGVDLQVQVQGQGQRAAWARTPPLPRRTSAPSSLKRATREESSSEQMAAAAAECSSHSNDGGGSSNKRRKAAAGVVCPFALLKPDGLDGGATLADINARILMRPARPVRHPVGEFACAPRVSADQPGISGKAVASFTRLHTSGRGTITIIRTRG</sequence>
<dbReference type="InParanoid" id="A0A1B6QCU3"/>
<dbReference type="OrthoDB" id="691244at2759"/>
<reference evidence="3" key="2">
    <citation type="journal article" date="2018" name="Plant J.">
        <title>The Sorghum bicolor reference genome: improved assembly, gene annotations, a transcriptome atlas, and signatures of genome organization.</title>
        <authorList>
            <person name="McCormick R.F."/>
            <person name="Truong S.K."/>
            <person name="Sreedasyam A."/>
            <person name="Jenkins J."/>
            <person name="Shu S."/>
            <person name="Sims D."/>
            <person name="Kennedy M."/>
            <person name="Amirebrahimi M."/>
            <person name="Weers B.D."/>
            <person name="McKinley B."/>
            <person name="Mattison A."/>
            <person name="Morishige D.T."/>
            <person name="Grimwood J."/>
            <person name="Schmutz J."/>
            <person name="Mullet J.E."/>
        </authorList>
    </citation>
    <scope>NUCLEOTIDE SEQUENCE [LARGE SCALE GENOMIC DNA]</scope>
    <source>
        <strain evidence="3">cv. BTx623</strain>
    </source>
</reference>
<dbReference type="ExpressionAtlas" id="A0A1B6QCU3">
    <property type="expression patterns" value="baseline"/>
</dbReference>
<gene>
    <name evidence="2" type="ORF">SORBI_3002G220700</name>
</gene>
<dbReference type="eggNOG" id="ENOG502QT5Y">
    <property type="taxonomic scope" value="Eukaryota"/>
</dbReference>
<name>A0A1B6QCU3_SORBI</name>
<organism evidence="2 3">
    <name type="scientific">Sorghum bicolor</name>
    <name type="common">Sorghum</name>
    <name type="synonym">Sorghum vulgare</name>
    <dbReference type="NCBI Taxonomy" id="4558"/>
    <lineage>
        <taxon>Eukaryota</taxon>
        <taxon>Viridiplantae</taxon>
        <taxon>Streptophyta</taxon>
        <taxon>Embryophyta</taxon>
        <taxon>Tracheophyta</taxon>
        <taxon>Spermatophyta</taxon>
        <taxon>Magnoliopsida</taxon>
        <taxon>Liliopsida</taxon>
        <taxon>Poales</taxon>
        <taxon>Poaceae</taxon>
        <taxon>PACMAD clade</taxon>
        <taxon>Panicoideae</taxon>
        <taxon>Andropogonodae</taxon>
        <taxon>Andropogoneae</taxon>
        <taxon>Sorghinae</taxon>
        <taxon>Sorghum</taxon>
    </lineage>
</organism>
<protein>
    <recommendedName>
        <fullName evidence="4">Protein XRI1</fullName>
    </recommendedName>
</protein>
<feature type="compositionally biased region" description="Low complexity" evidence="1">
    <location>
        <begin position="264"/>
        <end position="279"/>
    </location>
</feature>
<dbReference type="PROSITE" id="PS51257">
    <property type="entry name" value="PROKAR_LIPOPROTEIN"/>
    <property type="match status" value="1"/>
</dbReference>
<accession>A0A1B6QCU3</accession>
<keyword evidence="3" id="KW-1185">Reference proteome</keyword>
<dbReference type="AlphaFoldDB" id="A0A1B6QCU3"/>
<dbReference type="Proteomes" id="UP000000768">
    <property type="component" value="Chromosome 2"/>
</dbReference>
<proteinExistence type="predicted"/>
<feature type="compositionally biased region" description="Low complexity" evidence="1">
    <location>
        <begin position="198"/>
        <end position="211"/>
    </location>
</feature>
<dbReference type="PANTHER" id="PTHR33385">
    <property type="entry name" value="PROTEIN XRI1"/>
    <property type="match status" value="1"/>
</dbReference>
<dbReference type="GO" id="GO:0007140">
    <property type="term" value="P:male meiotic nuclear division"/>
    <property type="evidence" value="ECO:0007669"/>
    <property type="project" value="InterPro"/>
</dbReference>
<feature type="compositionally biased region" description="Low complexity" evidence="1">
    <location>
        <begin position="219"/>
        <end position="239"/>
    </location>
</feature>
<feature type="region of interest" description="Disordered" evidence="1">
    <location>
        <begin position="198"/>
        <end position="288"/>
    </location>
</feature>
<evidence type="ECO:0000313" key="3">
    <source>
        <dbReference type="Proteomes" id="UP000000768"/>
    </source>
</evidence>
<dbReference type="GO" id="GO:0007143">
    <property type="term" value="P:female meiotic nuclear division"/>
    <property type="evidence" value="ECO:0007669"/>
    <property type="project" value="InterPro"/>
</dbReference>
<dbReference type="EMBL" id="CM000761">
    <property type="protein sequence ID" value="KXG35739.1"/>
    <property type="molecule type" value="Genomic_DNA"/>
</dbReference>
<dbReference type="STRING" id="4558.A0A1B6QCU3"/>
<dbReference type="InterPro" id="IPR039933">
    <property type="entry name" value="XRI1"/>
</dbReference>
<reference evidence="2 3" key="1">
    <citation type="journal article" date="2009" name="Nature">
        <title>The Sorghum bicolor genome and the diversification of grasses.</title>
        <authorList>
            <person name="Paterson A.H."/>
            <person name="Bowers J.E."/>
            <person name="Bruggmann R."/>
            <person name="Dubchak I."/>
            <person name="Grimwood J."/>
            <person name="Gundlach H."/>
            <person name="Haberer G."/>
            <person name="Hellsten U."/>
            <person name="Mitros T."/>
            <person name="Poliakov A."/>
            <person name="Schmutz J."/>
            <person name="Spannagl M."/>
            <person name="Tang H."/>
            <person name="Wang X."/>
            <person name="Wicker T."/>
            <person name="Bharti A.K."/>
            <person name="Chapman J."/>
            <person name="Feltus F.A."/>
            <person name="Gowik U."/>
            <person name="Grigoriev I.V."/>
            <person name="Lyons E."/>
            <person name="Maher C.A."/>
            <person name="Martis M."/>
            <person name="Narechania A."/>
            <person name="Otillar R.P."/>
            <person name="Penning B.W."/>
            <person name="Salamov A.A."/>
            <person name="Wang Y."/>
            <person name="Zhang L."/>
            <person name="Carpita N.C."/>
            <person name="Freeling M."/>
            <person name="Gingle A.R."/>
            <person name="Hash C.T."/>
            <person name="Keller B."/>
            <person name="Klein P."/>
            <person name="Kresovich S."/>
            <person name="McCann M.C."/>
            <person name="Ming R."/>
            <person name="Peterson D.G."/>
            <person name="Mehboob-ur-Rahman"/>
            <person name="Ware D."/>
            <person name="Westhoff P."/>
            <person name="Mayer K.F."/>
            <person name="Messing J."/>
            <person name="Rokhsar D.S."/>
        </authorList>
    </citation>
    <scope>NUCLEOTIDE SEQUENCE [LARGE SCALE GENOMIC DNA]</scope>
    <source>
        <strain evidence="3">cv. BTx623</strain>
    </source>
</reference>
<dbReference type="PANTHER" id="PTHR33385:SF14">
    <property type="entry name" value="PROTEIN XRI1"/>
    <property type="match status" value="1"/>
</dbReference>
<dbReference type="OMA" id="WSADMES"/>
<evidence type="ECO:0008006" key="4">
    <source>
        <dbReference type="Google" id="ProtNLM"/>
    </source>
</evidence>
<evidence type="ECO:0000313" key="2">
    <source>
        <dbReference type="EMBL" id="KXG35739.1"/>
    </source>
</evidence>